<dbReference type="Gene3D" id="1.10.10.2840">
    <property type="entry name" value="PucR C-terminal helix-turn-helix domain"/>
    <property type="match status" value="1"/>
</dbReference>
<sequence>MRYNELIEILQGTFAIDTRLGGSSPAIIDIRLLERNERNWNEHVLYVGSLARLNNPPDRPIMILSVDEAPVLPRGSSYARIRQEDVNDIFNTAKDLIFEDLRGKSIFFELAQMAMGEKKMGCIINAAATLLGNALILVDLGQKVLAHSTNYEIMDPLWAQNIERGYCSYEFVQKVRTSKHMQEWSRRGNETQLITLPGDMQPKLVARIVHGGHVAGAVVMIEHHTPIARSHKRLLPLVGRLLFDVHYRNSDTGGAHESFYSAILYNLLDEPNISNTVEYITMSNIDFPAEMRVVVARFVRPMENRYIKRTLSMELERIFPKGYSVQYKSYISILVSEVSEKQVQELARLAVNEDISIGISWPFSNIAEFKRHFNQAVSSIKQAQRFGRVNEVFDYSDFNYYDLLYNYTGKIPLEHYCHPALRVLREYDRANNTELYVTLRTYLEHKNNLRATAEALFIHRNTLVYRINRINELLKLDLGNVNVVYSLVDSFRIEAFLKALAESGLPVIQDSEHQNSAGKDVLHR</sequence>
<evidence type="ECO:0000256" key="1">
    <source>
        <dbReference type="ARBA" id="ARBA00006754"/>
    </source>
</evidence>
<dbReference type="Pfam" id="PF13556">
    <property type="entry name" value="HTH_30"/>
    <property type="match status" value="1"/>
</dbReference>
<dbReference type="Proteomes" id="UP000323166">
    <property type="component" value="Unassembled WGS sequence"/>
</dbReference>
<organism evidence="4 5">
    <name type="scientific">Desulfallas thermosapovorans DSM 6562</name>
    <dbReference type="NCBI Taxonomy" id="1121431"/>
    <lineage>
        <taxon>Bacteria</taxon>
        <taxon>Bacillati</taxon>
        <taxon>Bacillota</taxon>
        <taxon>Clostridia</taxon>
        <taxon>Eubacteriales</taxon>
        <taxon>Desulfallaceae</taxon>
        <taxon>Desulfallas</taxon>
    </lineage>
</organism>
<comment type="similarity">
    <text evidence="1">Belongs to the CdaR family.</text>
</comment>
<name>A0A5S4ZU70_9FIRM</name>
<accession>A0A5S4ZU70</accession>
<feature type="domain" description="PucR C-terminal helix-turn-helix" evidence="2">
    <location>
        <begin position="436"/>
        <end position="487"/>
    </location>
</feature>
<reference evidence="4 5" key="1">
    <citation type="submission" date="2019-07" db="EMBL/GenBank/DDBJ databases">
        <title>Genomic Encyclopedia of Type Strains, Phase I: the one thousand microbial genomes (KMG-I) project.</title>
        <authorList>
            <person name="Kyrpides N."/>
        </authorList>
    </citation>
    <scope>NUCLEOTIDE SEQUENCE [LARGE SCALE GENOMIC DNA]</scope>
    <source>
        <strain evidence="4 5">DSM 6562</strain>
    </source>
</reference>
<evidence type="ECO:0000313" key="5">
    <source>
        <dbReference type="Proteomes" id="UP000323166"/>
    </source>
</evidence>
<proteinExistence type="inferred from homology"/>
<dbReference type="EMBL" id="VNHM01000004">
    <property type="protein sequence ID" value="TYO96458.1"/>
    <property type="molecule type" value="Genomic_DNA"/>
</dbReference>
<dbReference type="PANTHER" id="PTHR33744:SF1">
    <property type="entry name" value="DNA-BINDING TRANSCRIPTIONAL ACTIVATOR ADER"/>
    <property type="match status" value="1"/>
</dbReference>
<evidence type="ECO:0000313" key="4">
    <source>
        <dbReference type="EMBL" id="TYO96458.1"/>
    </source>
</evidence>
<comment type="caution">
    <text evidence="4">The sequence shown here is derived from an EMBL/GenBank/DDBJ whole genome shotgun (WGS) entry which is preliminary data.</text>
</comment>
<dbReference type="PANTHER" id="PTHR33744">
    <property type="entry name" value="CARBOHYDRATE DIACID REGULATOR"/>
    <property type="match status" value="1"/>
</dbReference>
<feature type="domain" description="CdaR GGDEF-like" evidence="3">
    <location>
        <begin position="284"/>
        <end position="378"/>
    </location>
</feature>
<dbReference type="InterPro" id="IPR042070">
    <property type="entry name" value="PucR_C-HTH_sf"/>
</dbReference>
<dbReference type="InterPro" id="IPR025736">
    <property type="entry name" value="PucR_C-HTH_dom"/>
</dbReference>
<dbReference type="Pfam" id="PF17853">
    <property type="entry name" value="GGDEF_2"/>
    <property type="match status" value="1"/>
</dbReference>
<keyword evidence="5" id="KW-1185">Reference proteome</keyword>
<protein>
    <submittedName>
        <fullName evidence="4">PucR-like helix-turn-helix protein</fullName>
    </submittedName>
</protein>
<evidence type="ECO:0000259" key="3">
    <source>
        <dbReference type="Pfam" id="PF17853"/>
    </source>
</evidence>
<evidence type="ECO:0000259" key="2">
    <source>
        <dbReference type="Pfam" id="PF13556"/>
    </source>
</evidence>
<dbReference type="InterPro" id="IPR051448">
    <property type="entry name" value="CdaR-like_regulators"/>
</dbReference>
<dbReference type="AlphaFoldDB" id="A0A5S4ZU70"/>
<gene>
    <name evidence="4" type="ORF">LX24_00925</name>
</gene>
<dbReference type="InterPro" id="IPR041522">
    <property type="entry name" value="CdaR_GGDEF"/>
</dbReference>
<dbReference type="RefSeq" id="WP_279233178.1">
    <property type="nucleotide sequence ID" value="NZ_VNHM01000004.1"/>
</dbReference>